<name>A0A2P2P8G6_RHIMU</name>
<sequence length="49" mass="5724">MVICGIDSLIVQLLQNVENQTHKVHNGESCQLLLIILVYFRKLLLRFAW</sequence>
<accession>A0A2P2P8G6</accession>
<organism evidence="1">
    <name type="scientific">Rhizophora mucronata</name>
    <name type="common">Asiatic mangrove</name>
    <dbReference type="NCBI Taxonomy" id="61149"/>
    <lineage>
        <taxon>Eukaryota</taxon>
        <taxon>Viridiplantae</taxon>
        <taxon>Streptophyta</taxon>
        <taxon>Embryophyta</taxon>
        <taxon>Tracheophyta</taxon>
        <taxon>Spermatophyta</taxon>
        <taxon>Magnoliopsida</taxon>
        <taxon>eudicotyledons</taxon>
        <taxon>Gunneridae</taxon>
        <taxon>Pentapetalae</taxon>
        <taxon>rosids</taxon>
        <taxon>fabids</taxon>
        <taxon>Malpighiales</taxon>
        <taxon>Rhizophoraceae</taxon>
        <taxon>Rhizophora</taxon>
    </lineage>
</organism>
<dbReference type="EMBL" id="GGEC01070551">
    <property type="protein sequence ID" value="MBX51035.1"/>
    <property type="molecule type" value="Transcribed_RNA"/>
</dbReference>
<evidence type="ECO:0000313" key="1">
    <source>
        <dbReference type="EMBL" id="MBX51035.1"/>
    </source>
</evidence>
<dbReference type="AlphaFoldDB" id="A0A2P2P8G6"/>
<reference evidence="1" key="1">
    <citation type="submission" date="2018-02" db="EMBL/GenBank/DDBJ databases">
        <title>Rhizophora mucronata_Transcriptome.</title>
        <authorList>
            <person name="Meera S.P."/>
            <person name="Sreeshan A."/>
            <person name="Augustine A."/>
        </authorList>
    </citation>
    <scope>NUCLEOTIDE SEQUENCE</scope>
    <source>
        <tissue evidence="1">Leaf</tissue>
    </source>
</reference>
<protein>
    <submittedName>
        <fullName evidence="1">Uncharacterized protein</fullName>
    </submittedName>
</protein>
<proteinExistence type="predicted"/>